<dbReference type="Proteomes" id="UP000582213">
    <property type="component" value="Unassembled WGS sequence"/>
</dbReference>
<evidence type="ECO:0000313" key="2">
    <source>
        <dbReference type="EMBL" id="QGR17981.1"/>
    </source>
</evidence>
<keyword evidence="3" id="KW-1185">Reference proteome</keyword>
<dbReference type="RefSeq" id="WP_156015442.1">
    <property type="nucleotide sequence ID" value="NZ_AP031374.1"/>
</dbReference>
<proteinExistence type="predicted"/>
<evidence type="ECO:0000313" key="1">
    <source>
        <dbReference type="EMBL" id="MBB5253921.1"/>
    </source>
</evidence>
<accession>A0A650CJG1</accession>
<evidence type="ECO:0000313" key="4">
    <source>
        <dbReference type="Proteomes" id="UP000582213"/>
    </source>
</evidence>
<dbReference type="EMBL" id="CP045484">
    <property type="protein sequence ID" value="QGR17981.1"/>
    <property type="molecule type" value="Genomic_DNA"/>
</dbReference>
<evidence type="ECO:0000313" key="3">
    <source>
        <dbReference type="Proteomes" id="UP000427373"/>
    </source>
</evidence>
<dbReference type="Proteomes" id="UP000427373">
    <property type="component" value="Chromosome"/>
</dbReference>
<dbReference type="OrthoDB" id="34537at2157"/>
<reference evidence="2 3" key="1">
    <citation type="submission" date="2019-10" db="EMBL/GenBank/DDBJ databases">
        <title>Genome Sequences from Six Type Strain Members of the Archaeal Family Sulfolobaceae: Acidianus ambivalens, Acidianus infernus, Metallosphaera prunae, Stygiolobus azoricus, Sulfolobus metallicus, and Sulfurisphaera ohwakuensis.</title>
        <authorList>
            <person name="Counts J.A."/>
            <person name="Kelly R.M."/>
        </authorList>
    </citation>
    <scope>NUCLEOTIDE SEQUENCE [LARGE SCALE GENOMIC DNA]</scope>
    <source>
        <strain evidence="2 3">TA-1</strain>
    </source>
</reference>
<dbReference type="AlphaFoldDB" id="A0A650CJG1"/>
<dbReference type="KEGG" id="soh:D1869_12910"/>
<sequence>MKIPDYVKSQLKEGTCIVCCDEYVICMTEDLPKRTDVNIDFEIDREEGEVVLRNIIYDDPSNPLYLEYFVSKKFVQSISEKGEIEVYFVDANFNQKMKMNIKIDKDDIRLLKRELGIGG</sequence>
<dbReference type="GeneID" id="95644339"/>
<name>A0A650CJG1_SULOH</name>
<dbReference type="EMBL" id="JACHFY010000008">
    <property type="protein sequence ID" value="MBB5253921.1"/>
    <property type="molecule type" value="Genomic_DNA"/>
</dbReference>
<organism evidence="2 3">
    <name type="scientific">Sulfurisphaera ohwakuensis</name>
    <dbReference type="NCBI Taxonomy" id="69656"/>
    <lineage>
        <taxon>Archaea</taxon>
        <taxon>Thermoproteota</taxon>
        <taxon>Thermoprotei</taxon>
        <taxon>Sulfolobales</taxon>
        <taxon>Sulfolobaceae</taxon>
        <taxon>Sulfurisphaera</taxon>
    </lineage>
</organism>
<reference evidence="1 4" key="2">
    <citation type="submission" date="2020-08" db="EMBL/GenBank/DDBJ databases">
        <title>Genomic Encyclopedia of Type Strains, Phase IV (KMG-IV): sequencing the most valuable type-strain genomes for metagenomic binning, comparative biology and taxonomic classification.</title>
        <authorList>
            <person name="Goeker M."/>
        </authorList>
    </citation>
    <scope>NUCLEOTIDE SEQUENCE [LARGE SCALE GENOMIC DNA]</scope>
    <source>
        <strain evidence="1 4">DSM 12421</strain>
    </source>
</reference>
<gene>
    <name evidence="2" type="ORF">D1869_12910</name>
    <name evidence="1" type="ORF">HNQ62_001692</name>
</gene>
<protein>
    <submittedName>
        <fullName evidence="2">Uncharacterized protein</fullName>
    </submittedName>
</protein>